<evidence type="ECO:0000313" key="3">
    <source>
        <dbReference type="Proteomes" id="UP000296049"/>
    </source>
</evidence>
<reference evidence="3" key="1">
    <citation type="journal article" date="2013" name="Nat. Genet.">
        <title>The duck genome and transcriptome provide insight into an avian influenza virus reservoir species.</title>
        <authorList>
            <person name="Huang Y."/>
            <person name="Li Y."/>
            <person name="Burt D.W."/>
            <person name="Chen H."/>
            <person name="Zhang Y."/>
            <person name="Qian W."/>
            <person name="Kim H."/>
            <person name="Gan S."/>
            <person name="Zhao Y."/>
            <person name="Li J."/>
            <person name="Yi K."/>
            <person name="Feng H."/>
            <person name="Zhu P."/>
            <person name="Li B."/>
            <person name="Liu Q."/>
            <person name="Fairley S."/>
            <person name="Magor K.E."/>
            <person name="Du Z."/>
            <person name="Hu X."/>
            <person name="Goodman L."/>
            <person name="Tafer H."/>
            <person name="Vignal A."/>
            <person name="Lee T."/>
            <person name="Kim K.W."/>
            <person name="Sheng Z."/>
            <person name="An Y."/>
            <person name="Searle S."/>
            <person name="Herrero J."/>
            <person name="Groenen M.A."/>
            <person name="Crooijmans R.P."/>
            <person name="Faraut T."/>
            <person name="Cai Q."/>
            <person name="Webster R.G."/>
            <person name="Aldridge J.R."/>
            <person name="Warren W.C."/>
            <person name="Bartschat S."/>
            <person name="Kehr S."/>
            <person name="Marz M."/>
            <person name="Stadler P.F."/>
            <person name="Smith J."/>
            <person name="Kraus R.H."/>
            <person name="Zhao Y."/>
            <person name="Ren L."/>
            <person name="Fei J."/>
            <person name="Morisson M."/>
            <person name="Kaiser P."/>
            <person name="Griffin D.K."/>
            <person name="Rao M."/>
            <person name="Pitel F."/>
            <person name="Wang J."/>
            <person name="Li N."/>
        </authorList>
    </citation>
    <scope>NUCLEOTIDE SEQUENCE [LARGE SCALE GENOMIC DNA]</scope>
</reference>
<dbReference type="AlphaFoldDB" id="R0L883"/>
<evidence type="ECO:0000313" key="2">
    <source>
        <dbReference type="EMBL" id="EOB01814.1"/>
    </source>
</evidence>
<feature type="region of interest" description="Disordered" evidence="1">
    <location>
        <begin position="174"/>
        <end position="196"/>
    </location>
</feature>
<feature type="compositionally biased region" description="Basic and acidic residues" evidence="1">
    <location>
        <begin position="178"/>
        <end position="196"/>
    </location>
</feature>
<feature type="compositionally biased region" description="Polar residues" evidence="1">
    <location>
        <begin position="56"/>
        <end position="86"/>
    </location>
</feature>
<dbReference type="EMBL" id="KB743040">
    <property type="protein sequence ID" value="EOB01814.1"/>
    <property type="molecule type" value="Genomic_DNA"/>
</dbReference>
<feature type="region of interest" description="Disordered" evidence="1">
    <location>
        <begin position="41"/>
        <end position="87"/>
    </location>
</feature>
<organism evidence="2 3">
    <name type="scientific">Anas platyrhynchos</name>
    <name type="common">Mallard</name>
    <name type="synonym">Anas boschas</name>
    <dbReference type="NCBI Taxonomy" id="8839"/>
    <lineage>
        <taxon>Eukaryota</taxon>
        <taxon>Metazoa</taxon>
        <taxon>Chordata</taxon>
        <taxon>Craniata</taxon>
        <taxon>Vertebrata</taxon>
        <taxon>Euteleostomi</taxon>
        <taxon>Archelosauria</taxon>
        <taxon>Archosauria</taxon>
        <taxon>Dinosauria</taxon>
        <taxon>Saurischia</taxon>
        <taxon>Theropoda</taxon>
        <taxon>Coelurosauria</taxon>
        <taxon>Aves</taxon>
        <taxon>Neognathae</taxon>
        <taxon>Galloanserae</taxon>
        <taxon>Anseriformes</taxon>
        <taxon>Anatidae</taxon>
        <taxon>Anatinae</taxon>
        <taxon>Anas</taxon>
    </lineage>
</organism>
<gene>
    <name evidence="2" type="ORF">Anapl_01550</name>
</gene>
<protein>
    <submittedName>
        <fullName evidence="2">Uncharacterized protein</fullName>
    </submittedName>
</protein>
<keyword evidence="3" id="KW-1185">Reference proteome</keyword>
<proteinExistence type="predicted"/>
<sequence>MGAVLQAQHKDSCQDSSRMLQIAVMLARRAGRPPFLHTVSISTDDSGGVGRRQQLAEASSWTATTTDGRHGSTSSRPAHNCGQNSCRSRDGRTFERSFLSRELFPSLKDLRVSQGVRFLVSEHGQVKGAGTDEIATHQFMPELGSEEKELGAAFGVSPGRQGWICEGCRSGVAAAGKPGDKSPEASGGREEVQMAQEKERARGSVMAARCNSCSRVIAHCRWMFSTKPFLGEAAMAVVMPA</sequence>
<dbReference type="Proteomes" id="UP000296049">
    <property type="component" value="Unassembled WGS sequence"/>
</dbReference>
<name>R0L883_ANAPL</name>
<accession>R0L883</accession>
<evidence type="ECO:0000256" key="1">
    <source>
        <dbReference type="SAM" id="MobiDB-lite"/>
    </source>
</evidence>